<proteinExistence type="predicted"/>
<dbReference type="GO" id="GO:0005737">
    <property type="term" value="C:cytoplasm"/>
    <property type="evidence" value="ECO:0007669"/>
    <property type="project" value="TreeGrafter"/>
</dbReference>
<feature type="compositionally biased region" description="Polar residues" evidence="5">
    <location>
        <begin position="268"/>
        <end position="277"/>
    </location>
</feature>
<evidence type="ECO:0000259" key="6">
    <source>
        <dbReference type="SMART" id="SM00822"/>
    </source>
</evidence>
<name>A0A7G1IMD5_MYCKA</name>
<evidence type="ECO:0000313" key="8">
    <source>
        <dbReference type="Proteomes" id="UP000516380"/>
    </source>
</evidence>
<dbReference type="GO" id="GO:0071770">
    <property type="term" value="P:DIM/DIP cell wall layer assembly"/>
    <property type="evidence" value="ECO:0007669"/>
    <property type="project" value="TreeGrafter"/>
</dbReference>
<evidence type="ECO:0000256" key="1">
    <source>
        <dbReference type="ARBA" id="ARBA00022450"/>
    </source>
</evidence>
<dbReference type="GO" id="GO:0005886">
    <property type="term" value="C:plasma membrane"/>
    <property type="evidence" value="ECO:0007669"/>
    <property type="project" value="TreeGrafter"/>
</dbReference>
<dbReference type="Pfam" id="PF13602">
    <property type="entry name" value="ADH_zinc_N_2"/>
    <property type="match status" value="1"/>
</dbReference>
<feature type="region of interest" description="Disordered" evidence="5">
    <location>
        <begin position="211"/>
        <end position="277"/>
    </location>
</feature>
<dbReference type="Pfam" id="PF08659">
    <property type="entry name" value="KR"/>
    <property type="match status" value="1"/>
</dbReference>
<dbReference type="Gene3D" id="3.40.50.720">
    <property type="entry name" value="NAD(P)-binding Rossmann-like Domain"/>
    <property type="match status" value="1"/>
</dbReference>
<dbReference type="AlphaFoldDB" id="A0A7G1IMD5"/>
<keyword evidence="3" id="KW-0521">NADP</keyword>
<accession>A0A7G1IMD5</accession>
<feature type="compositionally biased region" description="Low complexity" evidence="5">
    <location>
        <begin position="211"/>
        <end position="230"/>
    </location>
</feature>
<protein>
    <recommendedName>
        <fullName evidence="6">Ketoreductase domain-containing protein</fullName>
    </recommendedName>
</protein>
<sequence>MVDLDLNLKLQPAKYRQLLQHILQHVADGNLPVLPVSEFGLRDAADAFRLMASGKHTGKIVISIPDSGSIEAVASPPPVPLVSPDGGYLIVGGMGGLGFVVARWLAEQGAGLVVLNGRSAPDDEVGAAIAELNAAGHRIEVVTGDIAEPATADRLVQAVEDAGFRLAGVLHSAMVLADEIVLNMTDSAAARCSRPRSPAAGCCTGQPLLVTSTGGSPSPRPPRCSAHPGRAPTPPRTPGSTHWSRTGVPVDCPRSESTGAHGPRLAAPSSSPIWACR</sequence>
<evidence type="ECO:0000256" key="2">
    <source>
        <dbReference type="ARBA" id="ARBA00022553"/>
    </source>
</evidence>
<dbReference type="SMART" id="SM00822">
    <property type="entry name" value="PKS_KR"/>
    <property type="match status" value="1"/>
</dbReference>
<keyword evidence="2" id="KW-0597">Phosphoprotein</keyword>
<keyword evidence="8" id="KW-1185">Reference proteome</keyword>
<dbReference type="Proteomes" id="UP000516380">
    <property type="component" value="Chromosome"/>
</dbReference>
<gene>
    <name evidence="7" type="ORF">NIIDMKKI_50140</name>
</gene>
<keyword evidence="1" id="KW-0596">Phosphopantetheine</keyword>
<dbReference type="PANTHER" id="PTHR43775:SF37">
    <property type="entry name" value="SI:DKEY-61P9.11"/>
    <property type="match status" value="1"/>
</dbReference>
<dbReference type="InterPro" id="IPR050091">
    <property type="entry name" value="PKS_NRPS_Biosynth_Enz"/>
</dbReference>
<organism evidence="7 8">
    <name type="scientific">Mycobacterium kansasii</name>
    <dbReference type="NCBI Taxonomy" id="1768"/>
    <lineage>
        <taxon>Bacteria</taxon>
        <taxon>Bacillati</taxon>
        <taxon>Actinomycetota</taxon>
        <taxon>Actinomycetes</taxon>
        <taxon>Mycobacteriales</taxon>
        <taxon>Mycobacteriaceae</taxon>
        <taxon>Mycobacterium</taxon>
    </lineage>
</organism>
<evidence type="ECO:0000256" key="5">
    <source>
        <dbReference type="SAM" id="MobiDB-lite"/>
    </source>
</evidence>
<evidence type="ECO:0000256" key="3">
    <source>
        <dbReference type="ARBA" id="ARBA00022857"/>
    </source>
</evidence>
<dbReference type="SUPFAM" id="SSF51735">
    <property type="entry name" value="NAD(P)-binding Rossmann-fold domains"/>
    <property type="match status" value="1"/>
</dbReference>
<keyword evidence="4" id="KW-0511">Multifunctional enzyme</keyword>
<dbReference type="InterPro" id="IPR036291">
    <property type="entry name" value="NAD(P)-bd_dom_sf"/>
</dbReference>
<dbReference type="GO" id="GO:0006633">
    <property type="term" value="P:fatty acid biosynthetic process"/>
    <property type="evidence" value="ECO:0007669"/>
    <property type="project" value="TreeGrafter"/>
</dbReference>
<reference evidence="7 8" key="1">
    <citation type="submission" date="2020-07" db="EMBL/GenBank/DDBJ databases">
        <title>Mycobacterium kansasii (former subtype) with zoonotic potential isolated from diseased indoor pet cat, Japan.</title>
        <authorList>
            <person name="Fukano H."/>
            <person name="Terazono T."/>
            <person name="Hoshino Y."/>
        </authorList>
    </citation>
    <scope>NUCLEOTIDE SEQUENCE [LARGE SCALE GENOMIC DNA]</scope>
    <source>
        <strain evidence="7 8">Kuro-I</strain>
    </source>
</reference>
<dbReference type="PANTHER" id="PTHR43775">
    <property type="entry name" value="FATTY ACID SYNTHASE"/>
    <property type="match status" value="1"/>
</dbReference>
<evidence type="ECO:0000313" key="7">
    <source>
        <dbReference type="EMBL" id="BCI89808.1"/>
    </source>
</evidence>
<dbReference type="GO" id="GO:0004312">
    <property type="term" value="F:fatty acid synthase activity"/>
    <property type="evidence" value="ECO:0007669"/>
    <property type="project" value="TreeGrafter"/>
</dbReference>
<evidence type="ECO:0000256" key="4">
    <source>
        <dbReference type="ARBA" id="ARBA00023268"/>
    </source>
</evidence>
<feature type="domain" description="Ketoreductase" evidence="6">
    <location>
        <begin position="86"/>
        <end position="246"/>
    </location>
</feature>
<dbReference type="EMBL" id="AP023343">
    <property type="protein sequence ID" value="BCI89808.1"/>
    <property type="molecule type" value="Genomic_DNA"/>
</dbReference>
<dbReference type="InterPro" id="IPR013968">
    <property type="entry name" value="PKS_KR"/>
</dbReference>
<dbReference type="Gene3D" id="3.90.180.10">
    <property type="entry name" value="Medium-chain alcohol dehydrogenases, catalytic domain"/>
    <property type="match status" value="1"/>
</dbReference>
<dbReference type="InterPro" id="IPR057326">
    <property type="entry name" value="KR_dom"/>
</dbReference>